<sequence>MRNYTFRRLGRSDLPLMRRWLQEAHVRVWWPDAERQLTLMEQDMDNPQIDMSLVSLINQPFAYVHDHDARAFDLPQYADLPQGARVMATFVGDTQFLGQGHSAGYIDSYVRDLRRHYPMVAVGPNTTDTSAIRIFSQSGFMKRRLASTRDGRLVQVMTHL</sequence>
<dbReference type="InterPro" id="IPR016181">
    <property type="entry name" value="Acyl_CoA_acyltransferase"/>
</dbReference>
<reference evidence="1 2" key="1">
    <citation type="submission" date="2016-10" db="EMBL/GenBank/DDBJ databases">
        <authorList>
            <person name="de Groot N.N."/>
        </authorList>
    </citation>
    <scope>NUCLEOTIDE SEQUENCE [LARGE SCALE GENOMIC DNA]</scope>
    <source>
        <strain evidence="1 2">DSM 29433</strain>
    </source>
</reference>
<dbReference type="OrthoDB" id="9814648at2"/>
<proteinExistence type="predicted"/>
<dbReference type="Proteomes" id="UP000198926">
    <property type="component" value="Unassembled WGS sequence"/>
</dbReference>
<protein>
    <submittedName>
        <fullName evidence="1">Aminoglycoside 6'-N-acetyltransferase</fullName>
    </submittedName>
</protein>
<dbReference type="PANTHER" id="PTHR31438:SF1">
    <property type="entry name" value="LYSINE N-ACYLTRANSFERASE C17G9.06C-RELATED"/>
    <property type="match status" value="1"/>
</dbReference>
<dbReference type="GO" id="GO:0016410">
    <property type="term" value="F:N-acyltransferase activity"/>
    <property type="evidence" value="ECO:0007669"/>
    <property type="project" value="TreeGrafter"/>
</dbReference>
<keyword evidence="1" id="KW-0808">Transferase</keyword>
<dbReference type="RefSeq" id="WP_090206894.1">
    <property type="nucleotide sequence ID" value="NZ_FOZM01000001.1"/>
</dbReference>
<dbReference type="PANTHER" id="PTHR31438">
    <property type="entry name" value="LYSINE N-ACYLTRANSFERASE C17G9.06C-RELATED"/>
    <property type="match status" value="1"/>
</dbReference>
<accession>A0A1I6MJR3</accession>
<dbReference type="Pfam" id="PF13523">
    <property type="entry name" value="Acetyltransf_8"/>
    <property type="match status" value="1"/>
</dbReference>
<organism evidence="1 2">
    <name type="scientific">Yoonia litorea</name>
    <dbReference type="NCBI Taxonomy" id="1123755"/>
    <lineage>
        <taxon>Bacteria</taxon>
        <taxon>Pseudomonadati</taxon>
        <taxon>Pseudomonadota</taxon>
        <taxon>Alphaproteobacteria</taxon>
        <taxon>Rhodobacterales</taxon>
        <taxon>Paracoccaceae</taxon>
        <taxon>Yoonia</taxon>
    </lineage>
</organism>
<dbReference type="Gene3D" id="3.40.630.30">
    <property type="match status" value="1"/>
</dbReference>
<evidence type="ECO:0000313" key="1">
    <source>
        <dbReference type="EMBL" id="SFS15847.1"/>
    </source>
</evidence>
<evidence type="ECO:0000313" key="2">
    <source>
        <dbReference type="Proteomes" id="UP000198926"/>
    </source>
</evidence>
<gene>
    <name evidence="1" type="ORF">SAMN05444714_1916</name>
</gene>
<dbReference type="STRING" id="1123755.SAMN05444714_1916"/>
<dbReference type="AlphaFoldDB" id="A0A1I6MJR3"/>
<keyword evidence="2" id="KW-1185">Reference proteome</keyword>
<dbReference type="SUPFAM" id="SSF55729">
    <property type="entry name" value="Acyl-CoA N-acyltransferases (Nat)"/>
    <property type="match status" value="1"/>
</dbReference>
<dbReference type="EMBL" id="FOZM01000001">
    <property type="protein sequence ID" value="SFS15847.1"/>
    <property type="molecule type" value="Genomic_DNA"/>
</dbReference>
<name>A0A1I6MJR3_9RHOB</name>